<dbReference type="RefSeq" id="WP_184218277.1">
    <property type="nucleotide sequence ID" value="NZ_JACHIP010000004.1"/>
</dbReference>
<accession>A0A7W7ZEQ6</accession>
<evidence type="ECO:0000313" key="3">
    <source>
        <dbReference type="EMBL" id="MBB5058539.1"/>
    </source>
</evidence>
<feature type="region of interest" description="Disordered" evidence="2">
    <location>
        <begin position="1"/>
        <end position="43"/>
    </location>
</feature>
<dbReference type="InterPro" id="IPR007607">
    <property type="entry name" value="BacA/B"/>
</dbReference>
<dbReference type="PANTHER" id="PTHR35024">
    <property type="entry name" value="HYPOTHETICAL CYTOSOLIC PROTEIN"/>
    <property type="match status" value="1"/>
</dbReference>
<sequence length="174" mass="17599">MWKPNQPGTGNPATPEPVRGVAAPTIEPTPTRPASPTPAGIPAAATGEQATIGKSLVIKGEVSGSESLFIDGKIEGAINLPGNRVTVGRNGQVAANIMAREVVVLGKVRGNVHASDRIDIRSEGSLTGDVIAARISIEDGAFFKGGIDIRKPGANEAKGAAAAAPVAEQVPVTV</sequence>
<evidence type="ECO:0000313" key="4">
    <source>
        <dbReference type="Proteomes" id="UP000540989"/>
    </source>
</evidence>
<proteinExistence type="inferred from homology"/>
<comment type="similarity">
    <text evidence="1">Belongs to the bactofilin family.</text>
</comment>
<name>A0A7W7ZEQ6_9BACT</name>
<protein>
    <submittedName>
        <fullName evidence="3">Cytoskeletal protein CcmA (Bactofilin family)</fullName>
    </submittedName>
</protein>
<dbReference type="Pfam" id="PF04519">
    <property type="entry name" value="Bactofilin"/>
    <property type="match status" value="1"/>
</dbReference>
<dbReference type="PANTHER" id="PTHR35024:SF4">
    <property type="entry name" value="POLYMER-FORMING CYTOSKELETAL PROTEIN"/>
    <property type="match status" value="1"/>
</dbReference>
<evidence type="ECO:0000256" key="1">
    <source>
        <dbReference type="ARBA" id="ARBA00044755"/>
    </source>
</evidence>
<comment type="caution">
    <text evidence="3">The sequence shown here is derived from an EMBL/GenBank/DDBJ whole genome shotgun (WGS) entry which is preliminary data.</text>
</comment>
<dbReference type="Proteomes" id="UP000540989">
    <property type="component" value="Unassembled WGS sequence"/>
</dbReference>
<keyword evidence="4" id="KW-1185">Reference proteome</keyword>
<gene>
    <name evidence="3" type="ORF">HDF16_003253</name>
</gene>
<reference evidence="3 4" key="1">
    <citation type="submission" date="2020-08" db="EMBL/GenBank/DDBJ databases">
        <title>Genomic Encyclopedia of Type Strains, Phase IV (KMG-V): Genome sequencing to study the core and pangenomes of soil and plant-associated prokaryotes.</title>
        <authorList>
            <person name="Whitman W."/>
        </authorList>
    </citation>
    <scope>NUCLEOTIDE SEQUENCE [LARGE SCALE GENOMIC DNA]</scope>
    <source>
        <strain evidence="3 4">M8UP14</strain>
    </source>
</reference>
<evidence type="ECO:0000256" key="2">
    <source>
        <dbReference type="SAM" id="MobiDB-lite"/>
    </source>
</evidence>
<dbReference type="AlphaFoldDB" id="A0A7W7ZEQ6"/>
<feature type="compositionally biased region" description="Polar residues" evidence="2">
    <location>
        <begin position="1"/>
        <end position="12"/>
    </location>
</feature>
<dbReference type="EMBL" id="JACHIP010000004">
    <property type="protein sequence ID" value="MBB5058539.1"/>
    <property type="molecule type" value="Genomic_DNA"/>
</dbReference>
<organism evidence="3 4">
    <name type="scientific">Granulicella aggregans</name>
    <dbReference type="NCBI Taxonomy" id="474949"/>
    <lineage>
        <taxon>Bacteria</taxon>
        <taxon>Pseudomonadati</taxon>
        <taxon>Acidobacteriota</taxon>
        <taxon>Terriglobia</taxon>
        <taxon>Terriglobales</taxon>
        <taxon>Acidobacteriaceae</taxon>
        <taxon>Granulicella</taxon>
    </lineage>
</organism>